<dbReference type="Proteomes" id="UP000675940">
    <property type="component" value="Unassembled WGS sequence"/>
</dbReference>
<evidence type="ECO:0000313" key="2">
    <source>
        <dbReference type="Proteomes" id="UP000675940"/>
    </source>
</evidence>
<organism evidence="1 2">
    <name type="scientific">Sagittula salina</name>
    <dbReference type="NCBI Taxonomy" id="2820268"/>
    <lineage>
        <taxon>Bacteria</taxon>
        <taxon>Pseudomonadati</taxon>
        <taxon>Pseudomonadota</taxon>
        <taxon>Alphaproteobacteria</taxon>
        <taxon>Rhodobacterales</taxon>
        <taxon>Roseobacteraceae</taxon>
        <taxon>Sagittula</taxon>
    </lineage>
</organism>
<dbReference type="RefSeq" id="WP_209358413.1">
    <property type="nucleotide sequence ID" value="NZ_JAGISH010000001.1"/>
</dbReference>
<dbReference type="Pfam" id="PF11367">
    <property type="entry name" value="Tail_completion_gp17"/>
    <property type="match status" value="1"/>
</dbReference>
<keyword evidence="2" id="KW-1185">Reference proteome</keyword>
<accession>A0A940S1W9</accession>
<proteinExistence type="predicted"/>
<reference evidence="1" key="1">
    <citation type="submission" date="2021-03" db="EMBL/GenBank/DDBJ databases">
        <title>Sagittula salina sp. nov. strain M10.9X isolated from the marine waste.</title>
        <authorList>
            <person name="Satari L."/>
            <person name="Molina-Menor E."/>
            <person name="Vidal-Verdu A."/>
            <person name="Pascual J."/>
            <person name="Pereto J."/>
            <person name="Porcar M."/>
        </authorList>
    </citation>
    <scope>NUCLEOTIDE SEQUENCE</scope>
    <source>
        <strain evidence="1">M10.9X</strain>
    </source>
</reference>
<sequence length="138" mass="14430">MTYAVSASLQTAVYGLLQADAALGALVGAAIFDRPPAGSMPGLYVALGPERVREAGDKTAYGAWHEFEVSVVTESAGFLDAKNAAGAISDVLHGADVALGRGVLVGLWFLRARAGLETDGRRRIDLTFRARVEDTVAP</sequence>
<name>A0A940S1W9_9RHOB</name>
<dbReference type="EMBL" id="JAGISH010000001">
    <property type="protein sequence ID" value="MBP0480995.1"/>
    <property type="molecule type" value="Genomic_DNA"/>
</dbReference>
<dbReference type="InterPro" id="IPR021508">
    <property type="entry name" value="Gp17-like"/>
</dbReference>
<evidence type="ECO:0000313" key="1">
    <source>
        <dbReference type="EMBL" id="MBP0480995.1"/>
    </source>
</evidence>
<gene>
    <name evidence="1" type="ORF">J5474_00615</name>
</gene>
<comment type="caution">
    <text evidence="1">The sequence shown here is derived from an EMBL/GenBank/DDBJ whole genome shotgun (WGS) entry which is preliminary data.</text>
</comment>
<protein>
    <submittedName>
        <fullName evidence="1">DUF3168 domain-containing protein</fullName>
    </submittedName>
</protein>
<dbReference type="InterPro" id="IPR053745">
    <property type="entry name" value="Viral_Tail_Comp_sf"/>
</dbReference>
<dbReference type="AlphaFoldDB" id="A0A940S1W9"/>
<dbReference type="Gene3D" id="3.30.2000.30">
    <property type="match status" value="1"/>
</dbReference>